<reference evidence="1" key="1">
    <citation type="submission" date="2014-09" db="EMBL/GenBank/DDBJ databases">
        <authorList>
            <person name="Magalhaes I.L.F."/>
            <person name="Oliveira U."/>
            <person name="Santos F.R."/>
            <person name="Vidigal T.H.D.A."/>
            <person name="Brescovit A.D."/>
            <person name="Santos A.J."/>
        </authorList>
    </citation>
    <scope>NUCLEOTIDE SEQUENCE</scope>
    <source>
        <tissue evidence="1">Shoot tissue taken approximately 20 cm above the soil surface</tissue>
    </source>
</reference>
<evidence type="ECO:0000313" key="1">
    <source>
        <dbReference type="EMBL" id="JAD26872.1"/>
    </source>
</evidence>
<dbReference type="AlphaFoldDB" id="A0A0A8YW80"/>
<organism evidence="1">
    <name type="scientific">Arundo donax</name>
    <name type="common">Giant reed</name>
    <name type="synonym">Donax arundinaceus</name>
    <dbReference type="NCBI Taxonomy" id="35708"/>
    <lineage>
        <taxon>Eukaryota</taxon>
        <taxon>Viridiplantae</taxon>
        <taxon>Streptophyta</taxon>
        <taxon>Embryophyta</taxon>
        <taxon>Tracheophyta</taxon>
        <taxon>Spermatophyta</taxon>
        <taxon>Magnoliopsida</taxon>
        <taxon>Liliopsida</taxon>
        <taxon>Poales</taxon>
        <taxon>Poaceae</taxon>
        <taxon>PACMAD clade</taxon>
        <taxon>Arundinoideae</taxon>
        <taxon>Arundineae</taxon>
        <taxon>Arundo</taxon>
    </lineage>
</organism>
<accession>A0A0A8YW80</accession>
<proteinExistence type="predicted"/>
<sequence>MSIHILSPNRNILPQYFIIQKHPIAASPYKYIYIPMTYMANECNCREGITLCWR</sequence>
<dbReference type="EMBL" id="GBRH01271023">
    <property type="protein sequence ID" value="JAD26872.1"/>
    <property type="molecule type" value="Transcribed_RNA"/>
</dbReference>
<reference evidence="1" key="2">
    <citation type="journal article" date="2015" name="Data Brief">
        <title>Shoot transcriptome of the giant reed, Arundo donax.</title>
        <authorList>
            <person name="Barrero R.A."/>
            <person name="Guerrero F.D."/>
            <person name="Moolhuijzen P."/>
            <person name="Goolsby J.A."/>
            <person name="Tidwell J."/>
            <person name="Bellgard S.E."/>
            <person name="Bellgard M.I."/>
        </authorList>
    </citation>
    <scope>NUCLEOTIDE SEQUENCE</scope>
    <source>
        <tissue evidence="1">Shoot tissue taken approximately 20 cm above the soil surface</tissue>
    </source>
</reference>
<protein>
    <submittedName>
        <fullName evidence="1">Uncharacterized protein</fullName>
    </submittedName>
</protein>
<name>A0A0A8YW80_ARUDO</name>